<evidence type="ECO:0000313" key="2">
    <source>
        <dbReference type="EMBL" id="AEX05636.1"/>
    </source>
</evidence>
<proteinExistence type="predicted"/>
<feature type="transmembrane region" description="Helical" evidence="1">
    <location>
        <begin position="30"/>
        <end position="51"/>
    </location>
</feature>
<protein>
    <submittedName>
        <fullName evidence="2">Uncharacterized protein</fullName>
    </submittedName>
</protein>
<keyword evidence="1" id="KW-1133">Transmembrane helix</keyword>
<keyword evidence="1" id="KW-0812">Transmembrane</keyword>
<gene>
    <name evidence="2" type="ordered locus">KOX_19570</name>
</gene>
<name>A0A0H3HGI5_KLEM8</name>
<dbReference type="KEGG" id="kox:KOX_19570"/>
<accession>A0A0H3HGI5</accession>
<keyword evidence="1" id="KW-0472">Membrane</keyword>
<organism evidence="2 3">
    <name type="scientific">Klebsiella michiganensis (strain ATCC 8724 / DSM 4798 / JCM 20051 / NBRC 3318 / NRRL B-199 / KCTC 1686 / BUCSAV 143 / CCM 1901)</name>
    <dbReference type="NCBI Taxonomy" id="1006551"/>
    <lineage>
        <taxon>Bacteria</taxon>
        <taxon>Pseudomonadati</taxon>
        <taxon>Pseudomonadota</taxon>
        <taxon>Gammaproteobacteria</taxon>
        <taxon>Enterobacterales</taxon>
        <taxon>Enterobacteriaceae</taxon>
        <taxon>Klebsiella/Raoultella group</taxon>
        <taxon>Klebsiella</taxon>
    </lineage>
</organism>
<dbReference type="RefSeq" id="WP_004850538.1">
    <property type="nucleotide sequence ID" value="NC_016612.1"/>
</dbReference>
<sequence length="54" mass="5378">MNTFSIIAIPLFAAAVVMLTLGATRKNRACAIVGGVLMAATVVNAVTGMALQGG</sequence>
<reference evidence="2 3" key="1">
    <citation type="journal article" date="2012" name="J. Bacteriol.">
        <title>Complete genome sequence of Klebsiella oxytoca KCTC 1686, used in production of 2,3-butanediol.</title>
        <authorList>
            <person name="Shin S.H."/>
            <person name="Kim S."/>
            <person name="Kim J.Y."/>
            <person name="Lee S."/>
            <person name="Um Y."/>
            <person name="Oh M.K."/>
            <person name="Kim Y.R."/>
            <person name="Lee J."/>
            <person name="Yang K.S."/>
        </authorList>
    </citation>
    <scope>NUCLEOTIDE SEQUENCE [LARGE SCALE GENOMIC DNA]</scope>
    <source>
        <strain evidence="3">ATCC 8724 / DSM 4798 / JCM 20051 / NBRC 3318 / NRRL B-199 / KCTC 1686</strain>
    </source>
</reference>
<dbReference type="AlphaFoldDB" id="A0A0H3HGI5"/>
<dbReference type="GeneID" id="66560047"/>
<dbReference type="HOGENOM" id="CLU_3099848_0_0_6"/>
<evidence type="ECO:0000256" key="1">
    <source>
        <dbReference type="SAM" id="Phobius"/>
    </source>
</evidence>
<dbReference type="EMBL" id="CP003218">
    <property type="protein sequence ID" value="AEX05636.1"/>
    <property type="molecule type" value="Genomic_DNA"/>
</dbReference>
<dbReference type="Proteomes" id="UP000007843">
    <property type="component" value="Chromosome"/>
</dbReference>
<evidence type="ECO:0000313" key="3">
    <source>
        <dbReference type="Proteomes" id="UP000007843"/>
    </source>
</evidence>
<feature type="transmembrane region" description="Helical" evidence="1">
    <location>
        <begin position="6"/>
        <end position="23"/>
    </location>
</feature>